<comment type="similarity">
    <text evidence="2">Belongs to the BexD/CtrA/VexA family.</text>
</comment>
<dbReference type="PANTHER" id="PTHR33619">
    <property type="entry name" value="POLYSACCHARIDE EXPORT PROTEIN GFCE-RELATED"/>
    <property type="match status" value="1"/>
</dbReference>
<keyword evidence="9" id="KW-0406">Ion transport</keyword>
<protein>
    <submittedName>
        <fullName evidence="19">Polysaccharide export protein</fullName>
    </submittedName>
</protein>
<evidence type="ECO:0000256" key="2">
    <source>
        <dbReference type="ARBA" id="ARBA00009450"/>
    </source>
</evidence>
<keyword evidence="6 15" id="KW-0812">Transmembrane</keyword>
<dbReference type="KEGG" id="ter:Tery_1924"/>
<proteinExistence type="inferred from homology"/>
<evidence type="ECO:0000256" key="3">
    <source>
        <dbReference type="ARBA" id="ARBA00022448"/>
    </source>
</evidence>
<keyword evidence="10" id="KW-0626">Porin</keyword>
<evidence type="ECO:0000256" key="4">
    <source>
        <dbReference type="ARBA" id="ARBA00022452"/>
    </source>
</evidence>
<keyword evidence="13" id="KW-0998">Cell outer membrane</keyword>
<comment type="subcellular location">
    <subcellularLocation>
        <location evidence="1">Cell outer membrane</location>
        <topology evidence="1">Multi-pass membrane protein</topology>
    </subcellularLocation>
</comment>
<evidence type="ECO:0000256" key="14">
    <source>
        <dbReference type="ARBA" id="ARBA00023288"/>
    </source>
</evidence>
<accession>Q113Z5</accession>
<evidence type="ECO:0000259" key="18">
    <source>
        <dbReference type="Pfam" id="PF22461"/>
    </source>
</evidence>
<feature type="transmembrane region" description="Helical" evidence="15">
    <location>
        <begin position="21"/>
        <end position="42"/>
    </location>
</feature>
<dbReference type="Pfam" id="PF02563">
    <property type="entry name" value="Poly_export"/>
    <property type="match status" value="1"/>
</dbReference>
<keyword evidence="7" id="KW-0732">Signal</keyword>
<gene>
    <name evidence="19" type="ordered locus">Tery_1924</name>
</gene>
<dbReference type="InterPro" id="IPR019554">
    <property type="entry name" value="Soluble_ligand-bd"/>
</dbReference>
<dbReference type="Pfam" id="PF22461">
    <property type="entry name" value="SLBB_2"/>
    <property type="match status" value="1"/>
</dbReference>
<feature type="domain" description="Polysaccharide export protein N-terminal" evidence="16">
    <location>
        <begin position="95"/>
        <end position="171"/>
    </location>
</feature>
<dbReference type="HOGENOM" id="CLU_022181_1_0_3"/>
<reference evidence="19" key="1">
    <citation type="submission" date="2006-06" db="EMBL/GenBank/DDBJ databases">
        <title>Complete sequence of Trichodesmium erythraeum IMS101.</title>
        <authorList>
            <consortium name="US DOE Joint Genome Institute"/>
            <person name="Copeland A."/>
            <person name="Lucas S."/>
            <person name="Lapidus A."/>
            <person name="Barry K."/>
            <person name="Detter J.C."/>
            <person name="Glavina del Rio T."/>
            <person name="Hammon N."/>
            <person name="Israni S."/>
            <person name="Dalin E."/>
            <person name="Tice H."/>
            <person name="Pitluck S."/>
            <person name="Kiss H."/>
            <person name="Munk A.C."/>
            <person name="Brettin T."/>
            <person name="Bruce D."/>
            <person name="Han C."/>
            <person name="Tapia R."/>
            <person name="Gilna P."/>
            <person name="Schmutz J."/>
            <person name="Larimer F."/>
            <person name="Land M."/>
            <person name="Hauser L."/>
            <person name="Kyrpides N."/>
            <person name="Kim E."/>
            <person name="Richardson P."/>
        </authorList>
    </citation>
    <scope>NUCLEOTIDE SEQUENCE [LARGE SCALE GENOMIC DNA]</scope>
    <source>
        <strain evidence="19">IMS101</strain>
    </source>
</reference>
<dbReference type="RefSeq" id="WP_011611552.1">
    <property type="nucleotide sequence ID" value="NC_008312.1"/>
</dbReference>
<evidence type="ECO:0000256" key="15">
    <source>
        <dbReference type="SAM" id="Phobius"/>
    </source>
</evidence>
<keyword evidence="14" id="KW-0449">Lipoprotein</keyword>
<evidence type="ECO:0000256" key="1">
    <source>
        <dbReference type="ARBA" id="ARBA00004571"/>
    </source>
</evidence>
<dbReference type="GO" id="GO:0009279">
    <property type="term" value="C:cell outer membrane"/>
    <property type="evidence" value="ECO:0007669"/>
    <property type="project" value="UniProtKB-SubCell"/>
</dbReference>
<dbReference type="InterPro" id="IPR003715">
    <property type="entry name" value="Poly_export_N"/>
</dbReference>
<keyword evidence="3" id="KW-0813">Transport</keyword>
<evidence type="ECO:0000256" key="7">
    <source>
        <dbReference type="ARBA" id="ARBA00022729"/>
    </source>
</evidence>
<evidence type="ECO:0000256" key="10">
    <source>
        <dbReference type="ARBA" id="ARBA00023114"/>
    </source>
</evidence>
<evidence type="ECO:0000256" key="13">
    <source>
        <dbReference type="ARBA" id="ARBA00023237"/>
    </source>
</evidence>
<keyword evidence="15" id="KW-1133">Transmembrane helix</keyword>
<dbReference type="Gene3D" id="3.10.560.10">
    <property type="entry name" value="Outer membrane lipoprotein wza domain like"/>
    <property type="match status" value="3"/>
</dbReference>
<dbReference type="GO" id="GO:0015288">
    <property type="term" value="F:porin activity"/>
    <property type="evidence" value="ECO:0007669"/>
    <property type="project" value="UniProtKB-KW"/>
</dbReference>
<evidence type="ECO:0000256" key="8">
    <source>
        <dbReference type="ARBA" id="ARBA00023047"/>
    </source>
</evidence>
<dbReference type="PANTHER" id="PTHR33619:SF3">
    <property type="entry name" value="POLYSACCHARIDE EXPORT PROTEIN GFCE-RELATED"/>
    <property type="match status" value="1"/>
</dbReference>
<sequence>MKQQESINKEDIFSRKLSLSQVLSCGIIVILCIFWEVSYSALAHTLLQEDQTLSETSTLPKLRESWSKEQEPQPTLLNLPPELILIPETETPLSVSKEYTLGPGDHVQIDVFNIPEYSGQNGQHQVQIDGTLNLPLIGKVYVQGRTLEKAKGLIEEKYGEYLQIPIVNLNLLAARPLRIAIAGEVQYPGSYTISPIVSLGGSSKSGTQMPTVTKALQVAGGVTTSADIRQIKIRRFQLNAPEELININLWELLQSGNLVQDIFLLDGDTLFVPSIAEINPVELTQLASANFAGTNNKPLKIAVVGEVARPGPYILETDIDQSQVLPTAEKSDSSEADSNISLRQNTRLHTVTKAIKMAGGITLSADIKEIKVRRLTRAGEKQIIKVNLWELLQSGDLSQDIVLQTGDTIYVPVANEVDLDELAEVTTSSFSLGQLKINVIGEVVKPGTILIDPNSTLNQALLAAGGFNPSRAETKEIELIRLNPNGTVTRRKVQVDFSAKANEETNPALLHNDVIVVGRSSRAAFSDNIGGVLAPFNPINRILGIFFDIFD</sequence>
<keyword evidence="5" id="KW-0762">Sugar transport</keyword>
<dbReference type="AlphaFoldDB" id="Q113Z5"/>
<keyword evidence="4" id="KW-1134">Transmembrane beta strand</keyword>
<evidence type="ECO:0000256" key="11">
    <source>
        <dbReference type="ARBA" id="ARBA00023136"/>
    </source>
</evidence>
<dbReference type="GO" id="GO:0046930">
    <property type="term" value="C:pore complex"/>
    <property type="evidence" value="ECO:0007669"/>
    <property type="project" value="UniProtKB-KW"/>
</dbReference>
<evidence type="ECO:0000256" key="5">
    <source>
        <dbReference type="ARBA" id="ARBA00022597"/>
    </source>
</evidence>
<evidence type="ECO:0000259" key="17">
    <source>
        <dbReference type="Pfam" id="PF10531"/>
    </source>
</evidence>
<dbReference type="OrthoDB" id="9793939at2"/>
<name>Q113Z5_TRIEI</name>
<evidence type="ECO:0000259" key="16">
    <source>
        <dbReference type="Pfam" id="PF02563"/>
    </source>
</evidence>
<keyword evidence="11 15" id="KW-0472">Membrane</keyword>
<organism evidence="19">
    <name type="scientific">Trichodesmium erythraeum (strain IMS101)</name>
    <dbReference type="NCBI Taxonomy" id="203124"/>
    <lineage>
        <taxon>Bacteria</taxon>
        <taxon>Bacillati</taxon>
        <taxon>Cyanobacteriota</taxon>
        <taxon>Cyanophyceae</taxon>
        <taxon>Oscillatoriophycideae</taxon>
        <taxon>Oscillatoriales</taxon>
        <taxon>Microcoleaceae</taxon>
        <taxon>Trichodesmium</taxon>
    </lineage>
</organism>
<dbReference type="GO" id="GO:0015159">
    <property type="term" value="F:polysaccharide transmembrane transporter activity"/>
    <property type="evidence" value="ECO:0007669"/>
    <property type="project" value="InterPro"/>
</dbReference>
<evidence type="ECO:0000256" key="6">
    <source>
        <dbReference type="ARBA" id="ARBA00022692"/>
    </source>
</evidence>
<evidence type="ECO:0000313" key="19">
    <source>
        <dbReference type="EMBL" id="ABG51179.1"/>
    </source>
</evidence>
<dbReference type="InterPro" id="IPR054765">
    <property type="entry name" value="SLBB_dom"/>
</dbReference>
<keyword evidence="12" id="KW-0564">Palmitate</keyword>
<dbReference type="eggNOG" id="COG1596">
    <property type="taxonomic scope" value="Bacteria"/>
</dbReference>
<dbReference type="STRING" id="203124.Tery_1924"/>
<dbReference type="GO" id="GO:0006811">
    <property type="term" value="P:monoatomic ion transport"/>
    <property type="evidence" value="ECO:0007669"/>
    <property type="project" value="UniProtKB-KW"/>
</dbReference>
<feature type="domain" description="Soluble ligand binding" evidence="17">
    <location>
        <begin position="437"/>
        <end position="490"/>
    </location>
</feature>
<dbReference type="Pfam" id="PF10531">
    <property type="entry name" value="SLBB"/>
    <property type="match status" value="1"/>
</dbReference>
<keyword evidence="8" id="KW-0625">Polysaccharide transport</keyword>
<dbReference type="Gene3D" id="3.30.1950.10">
    <property type="entry name" value="wza like domain"/>
    <property type="match status" value="1"/>
</dbReference>
<evidence type="ECO:0000256" key="12">
    <source>
        <dbReference type="ARBA" id="ARBA00023139"/>
    </source>
</evidence>
<evidence type="ECO:0000256" key="9">
    <source>
        <dbReference type="ARBA" id="ARBA00023065"/>
    </source>
</evidence>
<dbReference type="EMBL" id="CP000393">
    <property type="protein sequence ID" value="ABG51179.1"/>
    <property type="molecule type" value="Genomic_DNA"/>
</dbReference>
<feature type="domain" description="SLBB" evidence="18">
    <location>
        <begin position="350"/>
        <end position="411"/>
    </location>
</feature>
<dbReference type="InterPro" id="IPR049712">
    <property type="entry name" value="Poly_export"/>
</dbReference>